<dbReference type="Gene3D" id="3.40.50.1010">
    <property type="entry name" value="5'-nuclease"/>
    <property type="match status" value="1"/>
</dbReference>
<evidence type="ECO:0000313" key="3">
    <source>
        <dbReference type="Proteomes" id="UP000284605"/>
    </source>
</evidence>
<dbReference type="Proteomes" id="UP000284605">
    <property type="component" value="Unassembled WGS sequence"/>
</dbReference>
<reference evidence="2 3" key="1">
    <citation type="submission" date="2018-09" db="EMBL/GenBank/DDBJ databases">
        <authorList>
            <person name="Zhu H."/>
        </authorList>
    </citation>
    <scope>NUCLEOTIDE SEQUENCE [LARGE SCALE GENOMIC DNA]</scope>
    <source>
        <strain evidence="2 3">K1W22B-8</strain>
    </source>
</reference>
<sequence>MTRIAFDTNIFVYAIDTTQGDKHHVAIDLLARAARTDAIILRQCMAEFANVSLGKGGQPPAKVRQWIEDWLASFPIARDDGETVLLALTLKERYRLAWWDALLLAAATEAEVDLLVTEDLQDSQILGTVLIANPFLPAGRAAIDAALTQA</sequence>
<organism evidence="2 3">
    <name type="scientific">Oleomonas cavernae</name>
    <dbReference type="NCBI Taxonomy" id="2320859"/>
    <lineage>
        <taxon>Bacteria</taxon>
        <taxon>Pseudomonadati</taxon>
        <taxon>Pseudomonadota</taxon>
        <taxon>Alphaproteobacteria</taxon>
        <taxon>Acetobacterales</taxon>
        <taxon>Acetobacteraceae</taxon>
        <taxon>Oleomonas</taxon>
    </lineage>
</organism>
<name>A0A418WTG4_9PROT</name>
<dbReference type="SUPFAM" id="SSF88723">
    <property type="entry name" value="PIN domain-like"/>
    <property type="match status" value="1"/>
</dbReference>
<dbReference type="InterPro" id="IPR029060">
    <property type="entry name" value="PIN-like_dom_sf"/>
</dbReference>
<comment type="caution">
    <text evidence="2">The sequence shown here is derived from an EMBL/GenBank/DDBJ whole genome shotgun (WGS) entry which is preliminary data.</text>
</comment>
<proteinExistence type="predicted"/>
<feature type="domain" description="PIN" evidence="1">
    <location>
        <begin position="5"/>
        <end position="119"/>
    </location>
</feature>
<accession>A0A418WTG4</accession>
<dbReference type="EMBL" id="QYUK01000008">
    <property type="protein sequence ID" value="RJF94562.1"/>
    <property type="molecule type" value="Genomic_DNA"/>
</dbReference>
<evidence type="ECO:0000259" key="1">
    <source>
        <dbReference type="Pfam" id="PF01850"/>
    </source>
</evidence>
<dbReference type="RefSeq" id="WP_119775748.1">
    <property type="nucleotide sequence ID" value="NZ_QYUK01000008.1"/>
</dbReference>
<gene>
    <name evidence="2" type="ORF">D3874_01620</name>
</gene>
<evidence type="ECO:0000313" key="2">
    <source>
        <dbReference type="EMBL" id="RJF94562.1"/>
    </source>
</evidence>
<dbReference type="Pfam" id="PF01850">
    <property type="entry name" value="PIN"/>
    <property type="match status" value="1"/>
</dbReference>
<keyword evidence="3" id="KW-1185">Reference proteome</keyword>
<dbReference type="InterPro" id="IPR002716">
    <property type="entry name" value="PIN_dom"/>
</dbReference>
<dbReference type="OrthoDB" id="163436at2"/>
<dbReference type="AlphaFoldDB" id="A0A418WTG4"/>
<protein>
    <submittedName>
        <fullName evidence="2">PIN domain-containing protein</fullName>
    </submittedName>
</protein>